<gene>
    <name evidence="2" type="ORF">BSAL_40045</name>
</gene>
<accession>A0A0S4JWL5</accession>
<reference evidence="3" key="1">
    <citation type="submission" date="2015-09" db="EMBL/GenBank/DDBJ databases">
        <authorList>
            <consortium name="Pathogen Informatics"/>
        </authorList>
    </citation>
    <scope>NUCLEOTIDE SEQUENCE [LARGE SCALE GENOMIC DNA]</scope>
    <source>
        <strain evidence="3">Lake Konstanz</strain>
    </source>
</reference>
<sequence length="885" mass="97459">MMRRGHLMSMFVGGWMVRCAAAPACKVRSAAMNSDALLPGWSPLVLPCCCGLVSRSRGLRCPSDLERVVSSMVNITIEAAQVIGINELGKLGAVKRTVHFVDHFIANYGAVLHQRREMLEILWRYWDCVTFFGAAGNDLLITIAGPHDGILEVTGIQRVRTLHLGTGTSWRPYHRAFEVYSVENGVDKIMNSDYTTLSEFILCALTAFEKQAERPITAHEIVCPSTPRNDRTFLVDRTLRFVASSESDWNVLLRTTIDLSRSNFVDLKLPQTWSIDANVAVLIGGESGSGKTSEMISGHRDKSDLIIYMRFPVEALDASFYAQQCDIITDNDNMIQSIATKSTSLSAADLEELVKARVQRNDAFTGLAVAAVKVAVNDSRAVMKDVLAKLTTREKFTVRLCFDDMGDRPAFVRALCAMDTSNLREKLKWDPQVEIFVVAAGSGIGTFSNPENFCQLAILTDTRASNGASVYWRMRERKCDDRWTYASFFRNFNVTALKENWHDHRQRDEKLQQRNKALSRMFKANAVREHESGHPHRDTSIPLMEEALLAAVESDRASAAAIGNPRMAMLIMREVDKITEQILDDKVGAAASGTHIGRVALQRAAARLFTEHSAVMKCDTSSDVGAQLVESLRYVLFDGYASPIHSAHMLAGHGILIDNAKYERDVPKECAVVLGYDGTPRTMTIKSRASKSGVVYTACYPKDVGRYSISPAMIVALSTSMTGVFEECFTNTDDGFGHNMAKFLYLAVHVFHGRPARELVDFVVGSSAIVGTGAQKILDGSTKIDFQSLTLRRMCGDMSHARGAEQCSAARNVSSVTRGTTQDDGGNASCSMWIEINPASLPNADVALHIPGVITIHFGCMNTLGKAVEQNERMLDELGAKLNDA</sequence>
<protein>
    <submittedName>
        <fullName evidence="2">Uncharacterized protein</fullName>
    </submittedName>
</protein>
<feature type="non-terminal residue" evidence="2">
    <location>
        <position position="885"/>
    </location>
</feature>
<feature type="signal peptide" evidence="1">
    <location>
        <begin position="1"/>
        <end position="21"/>
    </location>
</feature>
<dbReference type="VEuPathDB" id="TriTrypDB:BSAL_40045"/>
<evidence type="ECO:0000313" key="2">
    <source>
        <dbReference type="EMBL" id="CUG92963.1"/>
    </source>
</evidence>
<dbReference type="AlphaFoldDB" id="A0A0S4JWL5"/>
<evidence type="ECO:0000313" key="3">
    <source>
        <dbReference type="Proteomes" id="UP000051952"/>
    </source>
</evidence>
<evidence type="ECO:0000256" key="1">
    <source>
        <dbReference type="SAM" id="SignalP"/>
    </source>
</evidence>
<name>A0A0S4JWL5_BODSA</name>
<dbReference type="Proteomes" id="UP000051952">
    <property type="component" value="Unassembled WGS sequence"/>
</dbReference>
<keyword evidence="3" id="KW-1185">Reference proteome</keyword>
<proteinExistence type="predicted"/>
<organism evidence="2 3">
    <name type="scientific">Bodo saltans</name>
    <name type="common">Flagellated protozoan</name>
    <dbReference type="NCBI Taxonomy" id="75058"/>
    <lineage>
        <taxon>Eukaryota</taxon>
        <taxon>Discoba</taxon>
        <taxon>Euglenozoa</taxon>
        <taxon>Kinetoplastea</taxon>
        <taxon>Metakinetoplastina</taxon>
        <taxon>Eubodonida</taxon>
        <taxon>Bodonidae</taxon>
        <taxon>Bodo</taxon>
    </lineage>
</organism>
<keyword evidence="1" id="KW-0732">Signal</keyword>
<dbReference type="EMBL" id="CYKH01002098">
    <property type="protein sequence ID" value="CUG92963.1"/>
    <property type="molecule type" value="Genomic_DNA"/>
</dbReference>
<feature type="chain" id="PRO_5006622940" evidence="1">
    <location>
        <begin position="22"/>
        <end position="885"/>
    </location>
</feature>